<comment type="subcellular location">
    <subcellularLocation>
        <location evidence="1">Endoplasmic reticulum membrane</location>
        <topology evidence="1">Peripheral membrane protein</topology>
        <orientation evidence="1">Cytoplasmic side</orientation>
    </subcellularLocation>
</comment>
<feature type="domain" description="Sec16 Sec23-binding" evidence="9">
    <location>
        <begin position="980"/>
        <end position="1325"/>
    </location>
</feature>
<evidence type="ECO:0000256" key="5">
    <source>
        <dbReference type="ARBA" id="ARBA00022892"/>
    </source>
</evidence>
<feature type="compositionally biased region" description="Polar residues" evidence="8">
    <location>
        <begin position="60"/>
        <end position="69"/>
    </location>
</feature>
<evidence type="ECO:0000259" key="9">
    <source>
        <dbReference type="Pfam" id="PF12931"/>
    </source>
</evidence>
<dbReference type="OrthoDB" id="8918678at2759"/>
<keyword evidence="7" id="KW-0653">Protein transport</keyword>
<dbReference type="Proteomes" id="UP000076532">
    <property type="component" value="Unassembled WGS sequence"/>
</dbReference>
<dbReference type="STRING" id="436010.A0A166AU39"/>
<keyword evidence="5 7" id="KW-0931">ER-Golgi transport</keyword>
<feature type="compositionally biased region" description="Pro residues" evidence="8">
    <location>
        <begin position="710"/>
        <end position="720"/>
    </location>
</feature>
<evidence type="ECO:0000256" key="4">
    <source>
        <dbReference type="ARBA" id="ARBA00022824"/>
    </source>
</evidence>
<dbReference type="EMBL" id="KV417654">
    <property type="protein sequence ID" value="KZP11959.1"/>
    <property type="molecule type" value="Genomic_DNA"/>
</dbReference>
<feature type="compositionally biased region" description="Low complexity" evidence="8">
    <location>
        <begin position="1344"/>
        <end position="1365"/>
    </location>
</feature>
<dbReference type="PANTHER" id="PTHR13402:SF6">
    <property type="entry name" value="SECRETORY 16, ISOFORM I"/>
    <property type="match status" value="1"/>
</dbReference>
<feature type="compositionally biased region" description="Acidic residues" evidence="8">
    <location>
        <begin position="1533"/>
        <end position="1542"/>
    </location>
</feature>
<name>A0A166AU39_9AGAM</name>
<feature type="compositionally biased region" description="Low complexity" evidence="8">
    <location>
        <begin position="161"/>
        <end position="195"/>
    </location>
</feature>
<dbReference type="GO" id="GO:0005789">
    <property type="term" value="C:endoplasmic reticulum membrane"/>
    <property type="evidence" value="ECO:0007669"/>
    <property type="project" value="UniProtKB-SubCell"/>
</dbReference>
<comment type="function">
    <text evidence="6 7">Involved in the initiation of assembly of the COPII coat required for the formation of transport vesicles from the endoplasmic reticulum (ER) and the selection of cargo molecules. Also involved in autophagy.</text>
</comment>
<reference evidence="11 12" key="1">
    <citation type="journal article" date="2016" name="Mol. Biol. Evol.">
        <title>Comparative Genomics of Early-Diverging Mushroom-Forming Fungi Provides Insights into the Origins of Lignocellulose Decay Capabilities.</title>
        <authorList>
            <person name="Nagy L.G."/>
            <person name="Riley R."/>
            <person name="Tritt A."/>
            <person name="Adam C."/>
            <person name="Daum C."/>
            <person name="Floudas D."/>
            <person name="Sun H."/>
            <person name="Yadav J.S."/>
            <person name="Pangilinan J."/>
            <person name="Larsson K.H."/>
            <person name="Matsuura K."/>
            <person name="Barry K."/>
            <person name="Labutti K."/>
            <person name="Kuo R."/>
            <person name="Ohm R.A."/>
            <person name="Bhattacharya S.S."/>
            <person name="Shirouzu T."/>
            <person name="Yoshinaga Y."/>
            <person name="Martin F.M."/>
            <person name="Grigoriev I.V."/>
            <person name="Hibbett D.S."/>
        </authorList>
    </citation>
    <scope>NUCLEOTIDE SEQUENCE [LARGE SCALE GENOMIC DNA]</scope>
    <source>
        <strain evidence="11 12">CBS 109695</strain>
    </source>
</reference>
<feature type="region of interest" description="Disordered" evidence="8">
    <location>
        <begin position="1626"/>
        <end position="1750"/>
    </location>
</feature>
<feature type="region of interest" description="Disordered" evidence="8">
    <location>
        <begin position="1"/>
        <end position="723"/>
    </location>
</feature>
<dbReference type="PANTHER" id="PTHR13402">
    <property type="entry name" value="RGPR-RELATED"/>
    <property type="match status" value="1"/>
</dbReference>
<keyword evidence="12" id="KW-1185">Reference proteome</keyword>
<feature type="compositionally biased region" description="Polar residues" evidence="8">
    <location>
        <begin position="1480"/>
        <end position="1490"/>
    </location>
</feature>
<comment type="similarity">
    <text evidence="2 7">Belongs to the SEC16 family.</text>
</comment>
<feature type="compositionally biased region" description="Low complexity" evidence="8">
    <location>
        <begin position="254"/>
        <end position="268"/>
    </location>
</feature>
<evidence type="ECO:0000256" key="6">
    <source>
        <dbReference type="ARBA" id="ARBA00024687"/>
    </source>
</evidence>
<feature type="compositionally biased region" description="Basic and acidic residues" evidence="8">
    <location>
        <begin position="1554"/>
        <end position="1574"/>
    </location>
</feature>
<feature type="compositionally biased region" description="Polar residues" evidence="8">
    <location>
        <begin position="102"/>
        <end position="113"/>
    </location>
</feature>
<evidence type="ECO:0000256" key="3">
    <source>
        <dbReference type="ARBA" id="ARBA00022448"/>
    </source>
</evidence>
<keyword evidence="3 7" id="KW-0813">Transport</keyword>
<evidence type="ECO:0000256" key="2">
    <source>
        <dbReference type="ARBA" id="ARBA00005927"/>
    </source>
</evidence>
<feature type="compositionally biased region" description="Low complexity" evidence="8">
    <location>
        <begin position="1667"/>
        <end position="1680"/>
    </location>
</feature>
<feature type="compositionally biased region" description="Polar residues" evidence="8">
    <location>
        <begin position="1501"/>
        <end position="1519"/>
    </location>
</feature>
<feature type="compositionally biased region" description="Polar residues" evidence="8">
    <location>
        <begin position="295"/>
        <end position="312"/>
    </location>
</feature>
<feature type="domain" description="Sec16 central conserved" evidence="10">
    <location>
        <begin position="774"/>
        <end position="908"/>
    </location>
</feature>
<evidence type="ECO:0000256" key="7">
    <source>
        <dbReference type="RuleBase" id="RU364101"/>
    </source>
</evidence>
<feature type="compositionally biased region" description="Pro residues" evidence="8">
    <location>
        <begin position="672"/>
        <end position="684"/>
    </location>
</feature>
<dbReference type="GO" id="GO:0016192">
    <property type="term" value="P:vesicle-mediated transport"/>
    <property type="evidence" value="ECO:0007669"/>
    <property type="project" value="UniProtKB-KW"/>
</dbReference>
<evidence type="ECO:0000313" key="11">
    <source>
        <dbReference type="EMBL" id="KZP11959.1"/>
    </source>
</evidence>
<feature type="compositionally biased region" description="Polar residues" evidence="8">
    <location>
        <begin position="543"/>
        <end position="560"/>
    </location>
</feature>
<feature type="compositionally biased region" description="Low complexity" evidence="8">
    <location>
        <begin position="591"/>
        <end position="603"/>
    </location>
</feature>
<evidence type="ECO:0000256" key="8">
    <source>
        <dbReference type="SAM" id="MobiDB-lite"/>
    </source>
</evidence>
<sequence>MSAVESAASLFGGVEAGPDPFAALGSDESQPAPSQSPEHTESYPDSKSEAASNLFGEDQYASSAQTWDPTATDAYQYEAASYPQPENVQAPYQGEGWYDQHGQWQTQWPTTQHVDPAPVSAGHEYQSQSAHANPYDPYAPQPAAVSTQSYVPSAHVPPAQPAYASYQPPAQSQINSYAPPAPASYAQPAYATSAPEQNAPHSYPAGNTYAPTTRATQAASSIPAPPAPTTNAIYRPKTSNAYDPPIPARKSKRAVSAARPLRAASPAVGQQTYPVYDVASLPPPPPLPAQYAQYATNQSAYAQSPSQHSAHGSQVPPPPATYKAANTWDNHSVDDRYQSNPAPTQQNQPPPPPANGYIPASYQSPPNAQVVYAAQAHPVNPAPNDTWDQPQANQESHPEYSYSTTSSAVPEDWAQTKHNLSPPPSNGDVFPREPSPYAPPYGESFDEQPHTSTANGPDSVDSFDPEAASPPVQAWSKSPELPHAQENNLRFTPPPTSHMHHDPSPYNPKPSERAYSPGVDSIRSRNASPAIASSYEPPAARTFSPNAYQPKASSRVSSPANGHAYGAIGGSAYAPTTIAPSGSAYEPSHGTQSPSVTSVSSQSAYNPSAYSPTSYANSAPGTKSPPNTRQAPQVPPSNPSQSAYDPSPYNPSSYAKSAPGTKSPPTTWQVPQAPPSNPYAPPPATSYIPPAPRDRSASNSSTFSGTATQPPRPQPAPYAPAYPNAYGTSYEGLPYDSSAGGQDVMATPQTHTQYAPSPSLLGSNDPLGRVAARIPVFNFGFGGKIVTCFHGASTMTGGFDVALSTRQSTDIQVRLLHKVIPQSALDASTAVFPGPLFSDPGTPTNSLVRTTASQVKAKKVKVIKYLEERAEEIKHATSYLNAGSEDRRQAEGKLVIVSLLKIMVENDGTLTGSAQIDSAVRSALLPRLADSSISQGDSSTSSLSTYSSIPEYPGIGSSNFDSNEIPIATTVLRPSALAKIQDFLLRGERRQAYHFALDEKLWAHAMVIASSIDKDAWKEVVNEFLRTELSSTTQETMPGLSSVIKTTEPSPTGGREWLRVAYSLYSGQGAAAVQELKPPSQLSKSMGGLQVPGPTLAHITPMSPHFPAAAAAAGIPTASLSKWAEAAAAMILSPMTPDTSSALTALGDYLISNGWVEGAHACYMLSPITSPMGGASAPSVRVVLIGSRSPHSCPTFHKDPDPVIFSEIAEFALSLAIPAKGQEPFHGLPHLQAYRFLRAMSLAEMGHNDLAKRYCEAITNSLGRNPSAYVTPPFVDQLRGLMDRLTAVPQLDKGGSWIGGKMSKPSLDGIGGWLEGRLTKFIAGDGESPGPTQQSLPDGPGLFSHYSTISSTTTSASPSPTLSHANPYRSLPGAPPMRSGSAMASPSNNQSVPMNRSSSAMEYSRPDMRRGSPGPRTANPTTTTFAQAQSFGQATHGYSPSNGHPARHSSDSLSRPSLDTTAEEENPAQAAGAWWGSSYGEDSTAPTPTAASFMHVDDAAESSSSGFISLMDTPSYSGTPSPPVMSRQASSAQDDDDDDEDLGFGNSKPKKAKHGESDSLKESGKTAVPERPDAKPVPAASSSSGSWLGRFWKRSDPTVPGPIKASLGEESAFYYDKDLKRWVNKKAGGEETAKPAAPVPPPSRSQTASPGHSNPFPSTPPTPGPPRSSSSIDLSVSPPSNKSNLRVRSNLVPHESMSAPGTPMNGVGPPVRPPLSAGLAPPGPPGRPKSSASKRNIRSRYVDILQDGGA</sequence>
<feature type="compositionally biased region" description="Polar residues" evidence="8">
    <location>
        <begin position="1451"/>
        <end position="1460"/>
    </location>
</feature>
<feature type="region of interest" description="Disordered" evidence="8">
    <location>
        <begin position="733"/>
        <end position="752"/>
    </location>
</feature>
<dbReference type="GO" id="GO:0070973">
    <property type="term" value="P:protein localization to endoplasmic reticulum exit site"/>
    <property type="evidence" value="ECO:0007669"/>
    <property type="project" value="TreeGrafter"/>
</dbReference>
<accession>A0A166AU39</accession>
<feature type="region of interest" description="Disordered" evidence="8">
    <location>
        <begin position="1321"/>
        <end position="1610"/>
    </location>
</feature>
<feature type="compositionally biased region" description="Pro residues" evidence="8">
    <location>
        <begin position="1657"/>
        <end position="1666"/>
    </location>
</feature>
<proteinExistence type="inferred from homology"/>
<dbReference type="Gene3D" id="1.25.40.1030">
    <property type="match status" value="1"/>
</dbReference>
<organism evidence="11 12">
    <name type="scientific">Athelia psychrophila</name>
    <dbReference type="NCBI Taxonomy" id="1759441"/>
    <lineage>
        <taxon>Eukaryota</taxon>
        <taxon>Fungi</taxon>
        <taxon>Dikarya</taxon>
        <taxon>Basidiomycota</taxon>
        <taxon>Agaricomycotina</taxon>
        <taxon>Agaricomycetes</taxon>
        <taxon>Agaricomycetidae</taxon>
        <taxon>Atheliales</taxon>
        <taxon>Atheliaceae</taxon>
        <taxon>Athelia</taxon>
    </lineage>
</organism>
<dbReference type="GO" id="GO:0006914">
    <property type="term" value="P:autophagy"/>
    <property type="evidence" value="ECO:0007669"/>
    <property type="project" value="UniProtKB-KW"/>
</dbReference>
<feature type="compositionally biased region" description="Polar residues" evidence="8">
    <location>
        <begin position="604"/>
        <end position="631"/>
    </location>
</feature>
<evidence type="ECO:0000259" key="10">
    <source>
        <dbReference type="Pfam" id="PF12932"/>
    </source>
</evidence>
<dbReference type="Pfam" id="PF12931">
    <property type="entry name" value="TPR_Sec16"/>
    <property type="match status" value="1"/>
</dbReference>
<keyword evidence="7" id="KW-0472">Membrane</keyword>
<feature type="compositionally biased region" description="Polar residues" evidence="8">
    <location>
        <begin position="639"/>
        <end position="655"/>
    </location>
</feature>
<evidence type="ECO:0000313" key="12">
    <source>
        <dbReference type="Proteomes" id="UP000076532"/>
    </source>
</evidence>
<dbReference type="GO" id="GO:0015031">
    <property type="term" value="P:protein transport"/>
    <property type="evidence" value="ECO:0007669"/>
    <property type="project" value="UniProtKB-KW"/>
</dbReference>
<dbReference type="InterPro" id="IPR024298">
    <property type="entry name" value="Sec16_Sec23-bd"/>
</dbReference>
<dbReference type="GO" id="GO:0007030">
    <property type="term" value="P:Golgi organization"/>
    <property type="evidence" value="ECO:0007669"/>
    <property type="project" value="TreeGrafter"/>
</dbReference>
<feature type="compositionally biased region" description="Polar residues" evidence="8">
    <location>
        <begin position="1382"/>
        <end position="1401"/>
    </location>
</feature>
<dbReference type="Pfam" id="PF12932">
    <property type="entry name" value="Sec16"/>
    <property type="match status" value="1"/>
</dbReference>
<dbReference type="InterPro" id="IPR024340">
    <property type="entry name" value="Sec16_CCD"/>
</dbReference>
<feature type="compositionally biased region" description="Polar residues" evidence="8">
    <location>
        <begin position="386"/>
        <end position="408"/>
    </location>
</feature>
<evidence type="ECO:0000256" key="1">
    <source>
        <dbReference type="ARBA" id="ARBA00004397"/>
    </source>
</evidence>
<protein>
    <recommendedName>
        <fullName evidence="7">Protein transport protein sec16</fullName>
    </recommendedName>
</protein>
<dbReference type="GO" id="GO:0012507">
    <property type="term" value="C:ER to Golgi transport vesicle membrane"/>
    <property type="evidence" value="ECO:0007669"/>
    <property type="project" value="TreeGrafter"/>
</dbReference>
<keyword evidence="7" id="KW-0072">Autophagy</keyword>
<keyword evidence="4 7" id="KW-0256">Endoplasmic reticulum</keyword>
<dbReference type="GO" id="GO:0070971">
    <property type="term" value="C:endoplasmic reticulum exit site"/>
    <property type="evidence" value="ECO:0007669"/>
    <property type="project" value="TreeGrafter"/>
</dbReference>
<gene>
    <name evidence="11" type="ORF">FIBSPDRAFT_961774</name>
</gene>
<dbReference type="CDD" id="cd09233">
    <property type="entry name" value="ACE1-Sec16-like"/>
    <property type="match status" value="1"/>
</dbReference>
<feature type="compositionally biased region" description="Polar residues" evidence="8">
    <location>
        <begin position="27"/>
        <end position="37"/>
    </location>
</feature>
<feature type="compositionally biased region" description="Polar residues" evidence="8">
    <location>
        <begin position="1418"/>
        <end position="1442"/>
    </location>
</feature>
<feature type="compositionally biased region" description="Basic and acidic residues" evidence="8">
    <location>
        <begin position="38"/>
        <end position="48"/>
    </location>
</feature>